<name>A0A7Y8Y1Q8_9FLAO</name>
<feature type="transmembrane region" description="Helical" evidence="1">
    <location>
        <begin position="366"/>
        <end position="387"/>
    </location>
</feature>
<evidence type="ECO:0000256" key="1">
    <source>
        <dbReference type="SAM" id="Phobius"/>
    </source>
</evidence>
<dbReference type="InterPro" id="IPR010364">
    <property type="entry name" value="Uncharacterised_IM_CreD"/>
</dbReference>
<feature type="transmembrane region" description="Helical" evidence="1">
    <location>
        <begin position="340"/>
        <end position="360"/>
    </location>
</feature>
<dbReference type="AlphaFoldDB" id="A0A7Y8Y1Q8"/>
<sequence>MEPSPQKTGFFQSNTARLIMVGLLTLILLIPLALVQDLISERAYRKHEVNESIASKWGSDVYLYGPIIRVPYTVYEETVIVNQKTKAAMTQKKPSTEFAYFFPESLNNKASVTTDKRSYGNYEAVVYTSKMKIDGDYVAPDFSGRGIPEADIQWDKASVIIRTTNLKSIQDEVKISIGGKPLAFEPVFNNSPNDSVDGLETGYFDARVLPGQTKTSYKLDISYRGSRQLMMVPIGKTTTVDMGSNWAAPSFDGNFLPYKKGKNDGFPASWKILHVNRPFGQQTFGELPDLARFAFGVKFVIPVDEYQQNERAAKYGFLTIGLTFLVFFLIQMISKVRIHIFQYTMIGLALVMFYTLLLSITEHSSFLTAYLIAGTAVVALISLYSISILKKLKFCAFIAASLSALYAFIYVIIQLEDYALLFGSIGLFLILAAVMYFSRKIDWNN</sequence>
<feature type="transmembrane region" description="Helical" evidence="1">
    <location>
        <begin position="419"/>
        <end position="437"/>
    </location>
</feature>
<comment type="caution">
    <text evidence="2">The sequence shown here is derived from an EMBL/GenBank/DDBJ whole genome shotgun (WGS) entry which is preliminary data.</text>
</comment>
<dbReference type="EMBL" id="JACBJI010000001">
    <property type="protein sequence ID" value="NYA69590.1"/>
    <property type="molecule type" value="Genomic_DNA"/>
</dbReference>
<accession>A0A7Y8Y1Q8</accession>
<dbReference type="PANTHER" id="PTHR30092">
    <property type="entry name" value="INNER MEMBRANE PROTEIN CRED"/>
    <property type="match status" value="1"/>
</dbReference>
<reference evidence="2 3" key="1">
    <citation type="submission" date="2020-07" db="EMBL/GenBank/DDBJ databases">
        <authorList>
            <person name="Sun Q."/>
        </authorList>
    </citation>
    <scope>NUCLEOTIDE SEQUENCE [LARGE SCALE GENOMIC DNA]</scope>
    <source>
        <strain evidence="2 3">MAH-1</strain>
    </source>
</reference>
<feature type="transmembrane region" description="Helical" evidence="1">
    <location>
        <begin position="394"/>
        <end position="413"/>
    </location>
</feature>
<dbReference type="Proteomes" id="UP000535020">
    <property type="component" value="Unassembled WGS sequence"/>
</dbReference>
<dbReference type="NCBIfam" id="NF008712">
    <property type="entry name" value="PRK11715.1-1"/>
    <property type="match status" value="1"/>
</dbReference>
<proteinExistence type="predicted"/>
<dbReference type="PIRSF" id="PIRSF004548">
    <property type="entry name" value="CreD"/>
    <property type="match status" value="1"/>
</dbReference>
<gene>
    <name evidence="2" type="primary">creD</name>
    <name evidence="2" type="ORF">HZF10_01565</name>
</gene>
<dbReference type="Pfam" id="PF06123">
    <property type="entry name" value="CreD"/>
    <property type="match status" value="1"/>
</dbReference>
<keyword evidence="1" id="KW-0472">Membrane</keyword>
<dbReference type="RefSeq" id="WP_176004412.1">
    <property type="nucleotide sequence ID" value="NZ_JABWMI010000002.1"/>
</dbReference>
<organism evidence="2 3">
    <name type="scientific">Flavobacterium agri</name>
    <dbReference type="NCBI Taxonomy" id="2743471"/>
    <lineage>
        <taxon>Bacteria</taxon>
        <taxon>Pseudomonadati</taxon>
        <taxon>Bacteroidota</taxon>
        <taxon>Flavobacteriia</taxon>
        <taxon>Flavobacteriales</taxon>
        <taxon>Flavobacteriaceae</taxon>
        <taxon>Flavobacterium</taxon>
    </lineage>
</organism>
<keyword evidence="3" id="KW-1185">Reference proteome</keyword>
<dbReference type="GO" id="GO:0005886">
    <property type="term" value="C:plasma membrane"/>
    <property type="evidence" value="ECO:0007669"/>
    <property type="project" value="TreeGrafter"/>
</dbReference>
<keyword evidence="1" id="KW-0812">Transmembrane</keyword>
<keyword evidence="1" id="KW-1133">Transmembrane helix</keyword>
<dbReference type="PANTHER" id="PTHR30092:SF0">
    <property type="entry name" value="INNER MEMBRANE PROTEIN CRED"/>
    <property type="match status" value="1"/>
</dbReference>
<protein>
    <submittedName>
        <fullName evidence="2">Cell envelope integrity protein CreD</fullName>
    </submittedName>
</protein>
<feature type="transmembrane region" description="Helical" evidence="1">
    <location>
        <begin position="315"/>
        <end position="333"/>
    </location>
</feature>
<evidence type="ECO:0000313" key="2">
    <source>
        <dbReference type="EMBL" id="NYA69590.1"/>
    </source>
</evidence>
<evidence type="ECO:0000313" key="3">
    <source>
        <dbReference type="Proteomes" id="UP000535020"/>
    </source>
</evidence>